<feature type="region of interest" description="Disordered" evidence="1">
    <location>
        <begin position="1"/>
        <end position="65"/>
    </location>
</feature>
<feature type="compositionally biased region" description="Basic and acidic residues" evidence="1">
    <location>
        <begin position="48"/>
        <end position="62"/>
    </location>
</feature>
<organism evidence="2">
    <name type="scientific">Anguilla anguilla</name>
    <name type="common">European freshwater eel</name>
    <name type="synonym">Muraena anguilla</name>
    <dbReference type="NCBI Taxonomy" id="7936"/>
    <lineage>
        <taxon>Eukaryota</taxon>
        <taxon>Metazoa</taxon>
        <taxon>Chordata</taxon>
        <taxon>Craniata</taxon>
        <taxon>Vertebrata</taxon>
        <taxon>Euteleostomi</taxon>
        <taxon>Actinopterygii</taxon>
        <taxon>Neopterygii</taxon>
        <taxon>Teleostei</taxon>
        <taxon>Anguilliformes</taxon>
        <taxon>Anguillidae</taxon>
        <taxon>Anguilla</taxon>
    </lineage>
</organism>
<reference evidence="2" key="2">
    <citation type="journal article" date="2015" name="Fish Shellfish Immunol.">
        <title>Early steps in the European eel (Anguilla anguilla)-Vibrio vulnificus interaction in the gills: Role of the RtxA13 toxin.</title>
        <authorList>
            <person name="Callol A."/>
            <person name="Pajuelo D."/>
            <person name="Ebbesson L."/>
            <person name="Teles M."/>
            <person name="MacKenzie S."/>
            <person name="Amaro C."/>
        </authorList>
    </citation>
    <scope>NUCLEOTIDE SEQUENCE</scope>
</reference>
<reference evidence="2" key="1">
    <citation type="submission" date="2014-11" db="EMBL/GenBank/DDBJ databases">
        <authorList>
            <person name="Amaro Gonzalez C."/>
        </authorList>
    </citation>
    <scope>NUCLEOTIDE SEQUENCE</scope>
</reference>
<evidence type="ECO:0000313" key="2">
    <source>
        <dbReference type="EMBL" id="JAH92604.1"/>
    </source>
</evidence>
<proteinExistence type="predicted"/>
<evidence type="ECO:0000256" key="1">
    <source>
        <dbReference type="SAM" id="MobiDB-lite"/>
    </source>
</evidence>
<accession>A0A0E9WQA2</accession>
<protein>
    <submittedName>
        <fullName evidence="2">Uncharacterized protein</fullName>
    </submittedName>
</protein>
<sequence length="124" mass="14199">MTWTPHSQRGTRAKDNARSRRRTPGRSHTLPHLLEVSPSTPAQSNSDPRAKSGDTERKRERGLQSYKAVHKPRAWTLYGGIAHNLLDSLANPLRMSYLNLIFFLKRNVQSILYINIFILSVYIS</sequence>
<feature type="compositionally biased region" description="Polar residues" evidence="1">
    <location>
        <begin position="37"/>
        <end position="47"/>
    </location>
</feature>
<name>A0A0E9WQA2_ANGAN</name>
<dbReference type="AlphaFoldDB" id="A0A0E9WQA2"/>
<dbReference type="EMBL" id="GBXM01015973">
    <property type="protein sequence ID" value="JAH92604.1"/>
    <property type="molecule type" value="Transcribed_RNA"/>
</dbReference>
<feature type="compositionally biased region" description="Polar residues" evidence="1">
    <location>
        <begin position="1"/>
        <end position="10"/>
    </location>
</feature>